<protein>
    <submittedName>
        <fullName evidence="2">Uncharacterized protein</fullName>
    </submittedName>
</protein>
<proteinExistence type="predicted"/>
<accession>A0A0D2JSS1</accession>
<sequence>MAARRPTSASPYEGIESGLQIIEVAALSTAALVQVAVLMSTAGQAQRRRPAAVDTTALALATQGRQQHQPQQARALAPQVAVADLAAVLPAPSALAPLQGFALVVAVMCSAILRRLQGARALLRGLPTVDAAARLLRLEGELQQQAAAAALASRQLDKLQARVRLSTADLKSPIRQLQDAGAAQADVAVRLAEQQSALARQVSGLEEVVAALQGVGARQFQVCIDALGVLKQQHATTAERHIQQLVKVQQQVAVLSDGMARVQAQLPQQQQPYPSRAPAGIGTAVRLNGNGKGGVESSAAVHTPDPWLKP</sequence>
<dbReference type="EMBL" id="KK101137">
    <property type="protein sequence ID" value="KIZ02038.1"/>
    <property type="molecule type" value="Genomic_DNA"/>
</dbReference>
<feature type="region of interest" description="Disordered" evidence="1">
    <location>
        <begin position="267"/>
        <end position="310"/>
    </location>
</feature>
<dbReference type="Proteomes" id="UP000054498">
    <property type="component" value="Unassembled WGS sequence"/>
</dbReference>
<organism evidence="2 3">
    <name type="scientific">Monoraphidium neglectum</name>
    <dbReference type="NCBI Taxonomy" id="145388"/>
    <lineage>
        <taxon>Eukaryota</taxon>
        <taxon>Viridiplantae</taxon>
        <taxon>Chlorophyta</taxon>
        <taxon>core chlorophytes</taxon>
        <taxon>Chlorophyceae</taxon>
        <taxon>CS clade</taxon>
        <taxon>Sphaeropleales</taxon>
        <taxon>Selenastraceae</taxon>
        <taxon>Monoraphidium</taxon>
    </lineage>
</organism>
<gene>
    <name evidence="2" type="ORF">MNEG_5924</name>
</gene>
<dbReference type="KEGG" id="mng:MNEG_5924"/>
<dbReference type="RefSeq" id="XP_013901057.1">
    <property type="nucleotide sequence ID" value="XM_014045603.1"/>
</dbReference>
<dbReference type="AlphaFoldDB" id="A0A0D2JSS1"/>
<dbReference type="GeneID" id="25738801"/>
<keyword evidence="3" id="KW-1185">Reference proteome</keyword>
<name>A0A0D2JSS1_9CHLO</name>
<evidence type="ECO:0000256" key="1">
    <source>
        <dbReference type="SAM" id="MobiDB-lite"/>
    </source>
</evidence>
<dbReference type="OrthoDB" id="10640009at2759"/>
<reference evidence="2 3" key="1">
    <citation type="journal article" date="2013" name="BMC Genomics">
        <title>Reconstruction of the lipid metabolism for the microalga Monoraphidium neglectum from its genome sequence reveals characteristics suitable for biofuel production.</title>
        <authorList>
            <person name="Bogen C."/>
            <person name="Al-Dilaimi A."/>
            <person name="Albersmeier A."/>
            <person name="Wichmann J."/>
            <person name="Grundmann M."/>
            <person name="Rupp O."/>
            <person name="Lauersen K.J."/>
            <person name="Blifernez-Klassen O."/>
            <person name="Kalinowski J."/>
            <person name="Goesmann A."/>
            <person name="Mussgnug J.H."/>
            <person name="Kruse O."/>
        </authorList>
    </citation>
    <scope>NUCLEOTIDE SEQUENCE [LARGE SCALE GENOMIC DNA]</scope>
    <source>
        <strain evidence="2 3">SAG 48.87</strain>
    </source>
</reference>
<evidence type="ECO:0000313" key="2">
    <source>
        <dbReference type="EMBL" id="KIZ02038.1"/>
    </source>
</evidence>
<evidence type="ECO:0000313" key="3">
    <source>
        <dbReference type="Proteomes" id="UP000054498"/>
    </source>
</evidence>